<evidence type="ECO:0000313" key="7">
    <source>
        <dbReference type="EMBL" id="KKS90362.1"/>
    </source>
</evidence>
<gene>
    <name evidence="7" type="ORF">UV66_C0004G0004</name>
</gene>
<dbReference type="InterPro" id="IPR005813">
    <property type="entry name" value="Ribosomal_bL20"/>
</dbReference>
<evidence type="ECO:0000313" key="8">
    <source>
        <dbReference type="Proteomes" id="UP000034669"/>
    </source>
</evidence>
<evidence type="ECO:0000256" key="2">
    <source>
        <dbReference type="ARBA" id="ARBA00022730"/>
    </source>
</evidence>
<evidence type="ECO:0000256" key="5">
    <source>
        <dbReference type="ARBA" id="ARBA00023274"/>
    </source>
</evidence>
<evidence type="ECO:0000256" key="4">
    <source>
        <dbReference type="ARBA" id="ARBA00022980"/>
    </source>
</evidence>
<dbReference type="GO" id="GO:0006412">
    <property type="term" value="P:translation"/>
    <property type="evidence" value="ECO:0007669"/>
    <property type="project" value="InterPro"/>
</dbReference>
<dbReference type="PATRIC" id="fig|1618557.3.peg.678"/>
<keyword evidence="2 6" id="KW-0699">rRNA-binding</keyword>
<reference evidence="7 8" key="1">
    <citation type="journal article" date="2015" name="Nature">
        <title>rRNA introns, odd ribosomes, and small enigmatic genomes across a large radiation of phyla.</title>
        <authorList>
            <person name="Brown C.T."/>
            <person name="Hug L.A."/>
            <person name="Thomas B.C."/>
            <person name="Sharon I."/>
            <person name="Castelle C.J."/>
            <person name="Singh A."/>
            <person name="Wilkins M.J."/>
            <person name="Williams K.H."/>
            <person name="Banfield J.F."/>
        </authorList>
    </citation>
    <scope>NUCLEOTIDE SEQUENCE [LARGE SCALE GENOMIC DNA]</scope>
</reference>
<sequence length="89" mass="10159">MTKHRLVKAASEATLHAGQYAYAGRKLRKRQLRSLWITRLNIALRQAGMTYSTFINRLKVANITINRKILAEMAVNDSNSFKAIIDKVK</sequence>
<keyword evidence="4 6" id="KW-0689">Ribosomal protein</keyword>
<dbReference type="FunFam" id="1.10.1900.20:FF:000001">
    <property type="entry name" value="50S ribosomal protein L20"/>
    <property type="match status" value="1"/>
</dbReference>
<dbReference type="CDD" id="cd07026">
    <property type="entry name" value="Ribosomal_L20"/>
    <property type="match status" value="1"/>
</dbReference>
<evidence type="ECO:0000256" key="1">
    <source>
        <dbReference type="ARBA" id="ARBA00007698"/>
    </source>
</evidence>
<dbReference type="Proteomes" id="UP000034669">
    <property type="component" value="Unassembled WGS sequence"/>
</dbReference>
<organism evidence="7 8">
    <name type="scientific">Candidatus Woesebacteria bacterium GW2011_GWA1_43_12</name>
    <dbReference type="NCBI Taxonomy" id="1618557"/>
    <lineage>
        <taxon>Bacteria</taxon>
        <taxon>Candidatus Woeseibacteriota</taxon>
    </lineage>
</organism>
<dbReference type="GO" id="GO:0003735">
    <property type="term" value="F:structural constituent of ribosome"/>
    <property type="evidence" value="ECO:0007669"/>
    <property type="project" value="InterPro"/>
</dbReference>
<dbReference type="Gene3D" id="1.10.1900.20">
    <property type="entry name" value="Ribosomal protein L20"/>
    <property type="match status" value="1"/>
</dbReference>
<name>A0A0G1CY66_9BACT</name>
<dbReference type="PANTHER" id="PTHR10986">
    <property type="entry name" value="39S RIBOSOMAL PROTEIN L20"/>
    <property type="match status" value="1"/>
</dbReference>
<dbReference type="NCBIfam" id="TIGR01032">
    <property type="entry name" value="rplT_bact"/>
    <property type="match status" value="1"/>
</dbReference>
<evidence type="ECO:0000256" key="3">
    <source>
        <dbReference type="ARBA" id="ARBA00022884"/>
    </source>
</evidence>
<dbReference type="PROSITE" id="PS00937">
    <property type="entry name" value="RIBOSOMAL_L20"/>
    <property type="match status" value="1"/>
</dbReference>
<dbReference type="SUPFAM" id="SSF74731">
    <property type="entry name" value="Ribosomal protein L20"/>
    <property type="match status" value="1"/>
</dbReference>
<dbReference type="AlphaFoldDB" id="A0A0G1CY66"/>
<dbReference type="Pfam" id="PF00453">
    <property type="entry name" value="Ribosomal_L20"/>
    <property type="match status" value="1"/>
</dbReference>
<dbReference type="PRINTS" id="PR00062">
    <property type="entry name" value="RIBOSOMALL20"/>
</dbReference>
<dbReference type="GO" id="GO:0019843">
    <property type="term" value="F:rRNA binding"/>
    <property type="evidence" value="ECO:0007669"/>
    <property type="project" value="UniProtKB-KW"/>
</dbReference>
<dbReference type="EMBL" id="LCFI01000004">
    <property type="protein sequence ID" value="KKS90362.1"/>
    <property type="molecule type" value="Genomic_DNA"/>
</dbReference>
<dbReference type="GO" id="GO:1990904">
    <property type="term" value="C:ribonucleoprotein complex"/>
    <property type="evidence" value="ECO:0007669"/>
    <property type="project" value="UniProtKB-KW"/>
</dbReference>
<dbReference type="InterPro" id="IPR049946">
    <property type="entry name" value="RIBOSOMAL_L20_CS"/>
</dbReference>
<comment type="function">
    <text evidence="6">Binds directly to 23S ribosomal RNA and is necessary for the in vitro assembly process of the 50S ribosomal subunit. It is not involved in the protein synthesizing functions of that subunit.</text>
</comment>
<dbReference type="InterPro" id="IPR035566">
    <property type="entry name" value="Ribosomal_protein_bL20_C"/>
</dbReference>
<accession>A0A0G1CY66</accession>
<comment type="similarity">
    <text evidence="1 6">Belongs to the bacterial ribosomal protein bL20 family.</text>
</comment>
<dbReference type="Gene3D" id="6.10.160.10">
    <property type="match status" value="1"/>
</dbReference>
<dbReference type="GO" id="GO:0005840">
    <property type="term" value="C:ribosome"/>
    <property type="evidence" value="ECO:0007669"/>
    <property type="project" value="UniProtKB-KW"/>
</dbReference>
<comment type="caution">
    <text evidence="7">The sequence shown here is derived from an EMBL/GenBank/DDBJ whole genome shotgun (WGS) entry which is preliminary data.</text>
</comment>
<protein>
    <recommendedName>
        <fullName evidence="6">50S ribosomal protein L20</fullName>
    </recommendedName>
</protein>
<keyword evidence="5 6" id="KW-0687">Ribonucleoprotein</keyword>
<proteinExistence type="inferred from homology"/>
<keyword evidence="3 6" id="KW-0694">RNA-binding</keyword>
<evidence type="ECO:0000256" key="6">
    <source>
        <dbReference type="RuleBase" id="RU000560"/>
    </source>
</evidence>